<evidence type="ECO:0008006" key="3">
    <source>
        <dbReference type="Google" id="ProtNLM"/>
    </source>
</evidence>
<dbReference type="EMBL" id="BAUT01000037">
    <property type="protein sequence ID" value="GAE27008.1"/>
    <property type="molecule type" value="Genomic_DNA"/>
</dbReference>
<comment type="caution">
    <text evidence="1">The sequence shown here is derived from an EMBL/GenBank/DDBJ whole genome shotgun (WGS) entry which is preliminary data.</text>
</comment>
<evidence type="ECO:0000313" key="1">
    <source>
        <dbReference type="EMBL" id="GAE27008.1"/>
    </source>
</evidence>
<dbReference type="InterPro" id="IPR025017">
    <property type="entry name" value="DUF3954"/>
</dbReference>
<dbReference type="STRING" id="1236970.JCM9140_3118"/>
<dbReference type="AlphaFoldDB" id="W4Q5P0"/>
<keyword evidence="2" id="KW-1185">Reference proteome</keyword>
<dbReference type="Proteomes" id="UP000018890">
    <property type="component" value="Unassembled WGS sequence"/>
</dbReference>
<sequence length="73" mass="8235">MPKCKGINFQVNNETQIVEIEVKSRQILIVENGEITAIDPPSSGFGDQLIVWINGAVDRVENKEIKKIQRSKQ</sequence>
<dbReference type="RefSeq" id="WP_052002271.1">
    <property type="nucleotide sequence ID" value="NZ_BAZN01000037.1"/>
</dbReference>
<name>W4Q5P0_9BACI</name>
<accession>W4Q5P0</accession>
<evidence type="ECO:0000313" key="2">
    <source>
        <dbReference type="Proteomes" id="UP000018890"/>
    </source>
</evidence>
<gene>
    <name evidence="1" type="ORF">JCM9140_3118</name>
</gene>
<reference evidence="1" key="1">
    <citation type="journal article" date="2014" name="Genome Announc.">
        <title>Draft Genome Sequences of Three Alkaliphilic Bacillus Strains, Bacillus wakoensis JCM 9140T, Bacillus akibai JCM 9157T, and Bacillus hemicellulosilyticus JCM 9152T.</title>
        <authorList>
            <person name="Yuki M."/>
            <person name="Oshima K."/>
            <person name="Suda W."/>
            <person name="Oshida Y."/>
            <person name="Kitamura K."/>
            <person name="Iida T."/>
            <person name="Hattori M."/>
            <person name="Ohkuma M."/>
        </authorList>
    </citation>
    <scope>NUCLEOTIDE SEQUENCE [LARGE SCALE GENOMIC DNA]</scope>
    <source>
        <strain evidence="1">JCM 9140</strain>
    </source>
</reference>
<dbReference type="OrthoDB" id="2909155at2"/>
<proteinExistence type="predicted"/>
<protein>
    <recommendedName>
        <fullName evidence="3">DUF3954 domain-containing protein</fullName>
    </recommendedName>
</protein>
<dbReference type="Pfam" id="PF13128">
    <property type="entry name" value="DUF3954"/>
    <property type="match status" value="1"/>
</dbReference>
<organism evidence="1 2">
    <name type="scientific">Halalkalibacter wakoensis JCM 9140</name>
    <dbReference type="NCBI Taxonomy" id="1236970"/>
    <lineage>
        <taxon>Bacteria</taxon>
        <taxon>Bacillati</taxon>
        <taxon>Bacillota</taxon>
        <taxon>Bacilli</taxon>
        <taxon>Bacillales</taxon>
        <taxon>Bacillaceae</taxon>
        <taxon>Halalkalibacter</taxon>
    </lineage>
</organism>